<comment type="caution">
    <text evidence="1">The sequence shown here is derived from an EMBL/GenBank/DDBJ whole genome shotgun (WGS) entry which is preliminary data.</text>
</comment>
<name>A0A7J7L337_9MAGN</name>
<reference evidence="1 2" key="1">
    <citation type="journal article" date="2020" name="IScience">
        <title>Genome Sequencing of the Endangered Kingdonia uniflora (Circaeasteraceae, Ranunculales) Reveals Potential Mechanisms of Evolutionary Specialization.</title>
        <authorList>
            <person name="Sun Y."/>
            <person name="Deng T."/>
            <person name="Zhang A."/>
            <person name="Moore M.J."/>
            <person name="Landis J.B."/>
            <person name="Lin N."/>
            <person name="Zhang H."/>
            <person name="Zhang X."/>
            <person name="Huang J."/>
            <person name="Zhang X."/>
            <person name="Sun H."/>
            <person name="Wang H."/>
        </authorList>
    </citation>
    <scope>NUCLEOTIDE SEQUENCE [LARGE SCALE GENOMIC DNA]</scope>
    <source>
        <strain evidence="1">TB1705</strain>
        <tissue evidence="1">Leaf</tissue>
    </source>
</reference>
<proteinExistence type="predicted"/>
<dbReference type="AlphaFoldDB" id="A0A7J7L337"/>
<organism evidence="1 2">
    <name type="scientific">Kingdonia uniflora</name>
    <dbReference type="NCBI Taxonomy" id="39325"/>
    <lineage>
        <taxon>Eukaryota</taxon>
        <taxon>Viridiplantae</taxon>
        <taxon>Streptophyta</taxon>
        <taxon>Embryophyta</taxon>
        <taxon>Tracheophyta</taxon>
        <taxon>Spermatophyta</taxon>
        <taxon>Magnoliopsida</taxon>
        <taxon>Ranunculales</taxon>
        <taxon>Circaeasteraceae</taxon>
        <taxon>Kingdonia</taxon>
    </lineage>
</organism>
<evidence type="ECO:0000313" key="1">
    <source>
        <dbReference type="EMBL" id="KAF6137050.1"/>
    </source>
</evidence>
<sequence length="101" mass="11322">MDQRIKELIEAQVLGATGDTAMLQGSLIAKELFDMEIPKGCYQQVLDICFSKYNVSRSIKCGHLVGDYCNVPRDATYGDPECIIVMEVEFFKQIGLQIDPD</sequence>
<evidence type="ECO:0000313" key="2">
    <source>
        <dbReference type="Proteomes" id="UP000541444"/>
    </source>
</evidence>
<accession>A0A7J7L337</accession>
<dbReference type="Proteomes" id="UP000541444">
    <property type="component" value="Unassembled WGS sequence"/>
</dbReference>
<dbReference type="EMBL" id="JACGCM010002660">
    <property type="protein sequence ID" value="KAF6137050.1"/>
    <property type="molecule type" value="Genomic_DNA"/>
</dbReference>
<keyword evidence="2" id="KW-1185">Reference proteome</keyword>
<protein>
    <submittedName>
        <fullName evidence="1">Uncharacterized protein</fullName>
    </submittedName>
</protein>
<gene>
    <name evidence="1" type="ORF">GIB67_030814</name>
</gene>